<organism evidence="2 3">
    <name type="scientific">Discina gigas</name>
    <dbReference type="NCBI Taxonomy" id="1032678"/>
    <lineage>
        <taxon>Eukaryota</taxon>
        <taxon>Fungi</taxon>
        <taxon>Dikarya</taxon>
        <taxon>Ascomycota</taxon>
        <taxon>Pezizomycotina</taxon>
        <taxon>Pezizomycetes</taxon>
        <taxon>Pezizales</taxon>
        <taxon>Discinaceae</taxon>
        <taxon>Discina</taxon>
    </lineage>
</organism>
<comment type="caution">
    <text evidence="2">The sequence shown here is derived from an EMBL/GenBank/DDBJ whole genome shotgun (WGS) entry which is preliminary data.</text>
</comment>
<evidence type="ECO:0000313" key="2">
    <source>
        <dbReference type="EMBL" id="KAL0633430.1"/>
    </source>
</evidence>
<feature type="compositionally biased region" description="Basic and acidic residues" evidence="1">
    <location>
        <begin position="405"/>
        <end position="480"/>
    </location>
</feature>
<feature type="compositionally biased region" description="Polar residues" evidence="1">
    <location>
        <begin position="262"/>
        <end position="271"/>
    </location>
</feature>
<proteinExistence type="predicted"/>
<feature type="compositionally biased region" description="Polar residues" evidence="1">
    <location>
        <begin position="373"/>
        <end position="383"/>
    </location>
</feature>
<accession>A0ABR3GCD9</accession>
<dbReference type="EMBL" id="JBBBZM010000126">
    <property type="protein sequence ID" value="KAL0633430.1"/>
    <property type="molecule type" value="Genomic_DNA"/>
</dbReference>
<reference evidence="2 3" key="1">
    <citation type="submission" date="2024-02" db="EMBL/GenBank/DDBJ databases">
        <title>Discinaceae phylogenomics.</title>
        <authorList>
            <person name="Dirks A.C."/>
            <person name="James T.Y."/>
        </authorList>
    </citation>
    <scope>NUCLEOTIDE SEQUENCE [LARGE SCALE GENOMIC DNA]</scope>
    <source>
        <strain evidence="2 3">ACD0624</strain>
    </source>
</reference>
<evidence type="ECO:0000313" key="3">
    <source>
        <dbReference type="Proteomes" id="UP001447188"/>
    </source>
</evidence>
<keyword evidence="3" id="KW-1185">Reference proteome</keyword>
<protein>
    <recommendedName>
        <fullName evidence="4">Fungal N-terminal domain-containing protein</fullName>
    </recommendedName>
</protein>
<evidence type="ECO:0000256" key="1">
    <source>
        <dbReference type="SAM" id="MobiDB-lite"/>
    </source>
</evidence>
<feature type="region of interest" description="Disordered" evidence="1">
    <location>
        <begin position="201"/>
        <end position="301"/>
    </location>
</feature>
<evidence type="ECO:0008006" key="4">
    <source>
        <dbReference type="Google" id="ProtNLM"/>
    </source>
</evidence>
<gene>
    <name evidence="2" type="ORF">Q9L58_007683</name>
</gene>
<name>A0ABR3GCD9_9PEZI</name>
<feature type="region of interest" description="Disordered" evidence="1">
    <location>
        <begin position="370"/>
        <end position="480"/>
    </location>
</feature>
<dbReference type="Proteomes" id="UP001447188">
    <property type="component" value="Unassembled WGS sequence"/>
</dbReference>
<sequence>MSEFFGILAAITGLISSGTKLSTQLSQFIDGFRSAPRDSQSLARELQELCSTLDRLWRSLSGTATATVTPHGNSPLLLGLRDVLGSCGDRFEEVEKLVGTYMVREGDGMMARRIKKWKWGFREKEVAALRIQLEVHNATLGVALLLATHTGTTSIRETAGRIEQHIQEVKNKLASDGPKGTKASNPALRRYLDSCNALNILSSRPPPPIRSGSQLPRVVEHEGQRLRGHSQSVPPPETGLGEDIGRSASAASMRPLRYRPTGSLQRRNSGIPQLAKPEITRRDSDPQPTRRYSDPQPMLRERYRRGKTAGQLEMQKKAAAAKELEFETDNIWADVRSLIDQNLPYEVLSEQLLQAQLRLEQAREKIGRRFGQANPQYGKQPSITAERGAIRQPQVGKSPAVVRGAESKGKAKDEKPKTKDGKSGAKDEKPKTKTQGKAKDLETKKKAKDEKSKTKAKIQKADKGKVKAEDVERPSTSERAMEAAKLRELILPKVRTDHMERASLLVRNPTIGRIVEESDQPVQEQTRPWPVSRGSVPFSTRVYKTNVCKEVLDEDEIEYTEEVSLGSIIR</sequence>